<sequence>MLPREIHLTASFVCLRTAFALTTTRFTKFGFHQSLRFPYLSAQTFLLPFFIHFTSCSSTNFFLINTMADIFSSHPYPGRKNIQPANYSCEPCEKTFASKDRAAHDRSKGHRLALAKIKAVVEAAEALRNGYPVENNENIDPNACHNCGELGHMSKECTAPKKMTGACFNCGQTGHNKSDCPNPTVVTCRNCNTQGHMSRECPEPRSAVNVTCNNCDQLGHFSRDCRAAKNWSKVICNQCGLSGHTVRRCKTDPADYVVKEDAGFGDDGTAGPSGSDDWMNSGAAATTSEPAAVEGDWMNAADSTTAATSTGEEWGSAPAAAAEW</sequence>
<dbReference type="GO" id="GO:0008270">
    <property type="term" value="F:zinc ion binding"/>
    <property type="evidence" value="ECO:0007669"/>
    <property type="project" value="UniProtKB-KW"/>
</dbReference>
<reference evidence="10 11" key="1">
    <citation type="submission" date="2018-10" db="EMBL/GenBank/DDBJ databases">
        <title>Fifty Aureobasidium pullulans genomes reveal a recombining polyextremotolerant generalist.</title>
        <authorList>
            <person name="Gostincar C."/>
            <person name="Turk M."/>
            <person name="Zajc J."/>
            <person name="Gunde-Cimerman N."/>
        </authorList>
    </citation>
    <scope>NUCLEOTIDE SEQUENCE [LARGE SCALE GENOMIC DNA]</scope>
    <source>
        <strain evidence="10 11">EXF-10751</strain>
    </source>
</reference>
<dbReference type="Proteomes" id="UP000310421">
    <property type="component" value="Unassembled WGS sequence"/>
</dbReference>
<keyword evidence="4 7" id="KW-0863">Zinc-finger</keyword>
<comment type="caution">
    <text evidence="10">The sequence shown here is derived from an EMBL/GenBank/DDBJ whole genome shotgun (WGS) entry which is preliminary data.</text>
</comment>
<feature type="domain" description="CCHC-type" evidence="9">
    <location>
        <begin position="167"/>
        <end position="182"/>
    </location>
</feature>
<keyword evidence="2" id="KW-0479">Metal-binding</keyword>
<feature type="region of interest" description="Disordered" evidence="8">
    <location>
        <begin position="260"/>
        <end position="324"/>
    </location>
</feature>
<evidence type="ECO:0000256" key="2">
    <source>
        <dbReference type="ARBA" id="ARBA00022723"/>
    </source>
</evidence>
<dbReference type="PANTHER" id="PTHR46543">
    <property type="entry name" value="ZINC FINGER CCHC DOMAIN-CONTAINING PROTEIN 7"/>
    <property type="match status" value="1"/>
</dbReference>
<keyword evidence="3" id="KW-0677">Repeat</keyword>
<evidence type="ECO:0000313" key="11">
    <source>
        <dbReference type="Proteomes" id="UP000310421"/>
    </source>
</evidence>
<protein>
    <recommendedName>
        <fullName evidence="9">CCHC-type domain-containing protein</fullName>
    </recommendedName>
</protein>
<evidence type="ECO:0000256" key="4">
    <source>
        <dbReference type="ARBA" id="ARBA00022771"/>
    </source>
</evidence>
<dbReference type="GO" id="GO:0031499">
    <property type="term" value="C:TRAMP complex"/>
    <property type="evidence" value="ECO:0007669"/>
    <property type="project" value="TreeGrafter"/>
</dbReference>
<feature type="domain" description="CCHC-type" evidence="9">
    <location>
        <begin position="212"/>
        <end position="226"/>
    </location>
</feature>
<dbReference type="GO" id="GO:0071039">
    <property type="term" value="P:nuclear polyadenylation-dependent CUT catabolic process"/>
    <property type="evidence" value="ECO:0007669"/>
    <property type="project" value="TreeGrafter"/>
</dbReference>
<evidence type="ECO:0000256" key="6">
    <source>
        <dbReference type="ARBA" id="ARBA00023242"/>
    </source>
</evidence>
<dbReference type="GO" id="GO:0071035">
    <property type="term" value="P:nuclear polyadenylation-dependent rRNA catabolic process"/>
    <property type="evidence" value="ECO:0007669"/>
    <property type="project" value="TreeGrafter"/>
</dbReference>
<name>A0A4S8ZFI3_AURPU</name>
<dbReference type="GO" id="GO:0071038">
    <property type="term" value="P:TRAMP-dependent tRNA surveillance pathway"/>
    <property type="evidence" value="ECO:0007669"/>
    <property type="project" value="TreeGrafter"/>
</dbReference>
<dbReference type="InterPro" id="IPR036875">
    <property type="entry name" value="Znf_CCHC_sf"/>
</dbReference>
<evidence type="ECO:0000259" key="9">
    <source>
        <dbReference type="PROSITE" id="PS50158"/>
    </source>
</evidence>
<comment type="subcellular location">
    <subcellularLocation>
        <location evidence="1">Nucleus</location>
    </subcellularLocation>
</comment>
<evidence type="ECO:0000256" key="3">
    <source>
        <dbReference type="ARBA" id="ARBA00022737"/>
    </source>
</evidence>
<evidence type="ECO:0000256" key="8">
    <source>
        <dbReference type="SAM" id="MobiDB-lite"/>
    </source>
</evidence>
<gene>
    <name evidence="10" type="ORF">D6D20_02768</name>
</gene>
<feature type="compositionally biased region" description="Low complexity" evidence="8">
    <location>
        <begin position="300"/>
        <end position="310"/>
    </location>
</feature>
<dbReference type="Pfam" id="PF00098">
    <property type="entry name" value="zf-CCHC"/>
    <property type="match status" value="4"/>
</dbReference>
<dbReference type="InterPro" id="IPR051644">
    <property type="entry name" value="TRAMP_AT-DNA-binding"/>
</dbReference>
<dbReference type="SUPFAM" id="SSF57756">
    <property type="entry name" value="Retrovirus zinc finger-like domains"/>
    <property type="match status" value="2"/>
</dbReference>
<dbReference type="EMBL" id="QZAN01000019">
    <property type="protein sequence ID" value="THW64572.1"/>
    <property type="molecule type" value="Genomic_DNA"/>
</dbReference>
<evidence type="ECO:0000256" key="5">
    <source>
        <dbReference type="ARBA" id="ARBA00022833"/>
    </source>
</evidence>
<proteinExistence type="predicted"/>
<dbReference type="InterPro" id="IPR001878">
    <property type="entry name" value="Znf_CCHC"/>
</dbReference>
<dbReference type="GO" id="GO:0071031">
    <property type="term" value="P:nuclear mRNA surveillance of mRNA 3'-end processing"/>
    <property type="evidence" value="ECO:0007669"/>
    <property type="project" value="TreeGrafter"/>
</dbReference>
<dbReference type="GO" id="GO:0003723">
    <property type="term" value="F:RNA binding"/>
    <property type="evidence" value="ECO:0007669"/>
    <property type="project" value="TreeGrafter"/>
</dbReference>
<dbReference type="Gene3D" id="4.10.60.10">
    <property type="entry name" value="Zinc finger, CCHC-type"/>
    <property type="match status" value="4"/>
</dbReference>
<keyword evidence="6" id="KW-0539">Nucleus</keyword>
<evidence type="ECO:0000313" key="10">
    <source>
        <dbReference type="EMBL" id="THW64572.1"/>
    </source>
</evidence>
<dbReference type="GO" id="GO:0071036">
    <property type="term" value="P:nuclear polyadenylation-dependent snoRNA catabolic process"/>
    <property type="evidence" value="ECO:0007669"/>
    <property type="project" value="TreeGrafter"/>
</dbReference>
<evidence type="ECO:0000256" key="7">
    <source>
        <dbReference type="PROSITE-ProRule" id="PRU00047"/>
    </source>
</evidence>
<organism evidence="10 11">
    <name type="scientific">Aureobasidium pullulans</name>
    <name type="common">Black yeast</name>
    <name type="synonym">Pullularia pullulans</name>
    <dbReference type="NCBI Taxonomy" id="5580"/>
    <lineage>
        <taxon>Eukaryota</taxon>
        <taxon>Fungi</taxon>
        <taxon>Dikarya</taxon>
        <taxon>Ascomycota</taxon>
        <taxon>Pezizomycotina</taxon>
        <taxon>Dothideomycetes</taxon>
        <taxon>Dothideomycetidae</taxon>
        <taxon>Dothideales</taxon>
        <taxon>Saccotheciaceae</taxon>
        <taxon>Aureobasidium</taxon>
    </lineage>
</organism>
<feature type="domain" description="CCHC-type" evidence="9">
    <location>
        <begin position="144"/>
        <end position="157"/>
    </location>
</feature>
<evidence type="ECO:0000256" key="1">
    <source>
        <dbReference type="ARBA" id="ARBA00004123"/>
    </source>
</evidence>
<dbReference type="PANTHER" id="PTHR46543:SF1">
    <property type="entry name" value="ZINC FINGER CCHC DOMAIN-CONTAINING PROTEIN 7"/>
    <property type="match status" value="1"/>
</dbReference>
<dbReference type="SMART" id="SM00343">
    <property type="entry name" value="ZnF_C2HC"/>
    <property type="match status" value="5"/>
</dbReference>
<keyword evidence="5" id="KW-0862">Zinc</keyword>
<feature type="domain" description="CCHC-type" evidence="9">
    <location>
        <begin position="188"/>
        <end position="203"/>
    </location>
</feature>
<accession>A0A4S8ZFI3</accession>
<dbReference type="GO" id="GO:0071037">
    <property type="term" value="P:nuclear polyadenylation-dependent snRNA catabolic process"/>
    <property type="evidence" value="ECO:0007669"/>
    <property type="project" value="TreeGrafter"/>
</dbReference>
<dbReference type="AlphaFoldDB" id="A0A4S8ZFI3"/>
<dbReference type="PROSITE" id="PS50158">
    <property type="entry name" value="ZF_CCHC"/>
    <property type="match status" value="4"/>
</dbReference>